<dbReference type="GO" id="GO:0003985">
    <property type="term" value="F:acetyl-CoA C-acetyltransferase activity"/>
    <property type="evidence" value="ECO:0007669"/>
    <property type="project" value="UniProtKB-EC"/>
</dbReference>
<dbReference type="GO" id="GO:0006696">
    <property type="term" value="P:ergosterol biosynthetic process"/>
    <property type="evidence" value="ECO:0007669"/>
    <property type="project" value="TreeGrafter"/>
</dbReference>
<keyword evidence="13" id="KW-1185">Reference proteome</keyword>
<keyword evidence="3 9" id="KW-0808">Transferase</keyword>
<dbReference type="CDD" id="cd00751">
    <property type="entry name" value="thiolase"/>
    <property type="match status" value="1"/>
</dbReference>
<feature type="active site" description="Proton acceptor" evidence="8">
    <location>
        <position position="354"/>
    </location>
</feature>
<evidence type="ECO:0000259" key="11">
    <source>
        <dbReference type="Pfam" id="PF02803"/>
    </source>
</evidence>
<dbReference type="InterPro" id="IPR020613">
    <property type="entry name" value="Thiolase_CS"/>
</dbReference>
<keyword evidence="4 9" id="KW-0012">Acyltransferase</keyword>
<evidence type="ECO:0000313" key="13">
    <source>
        <dbReference type="Proteomes" id="UP000510647"/>
    </source>
</evidence>
<evidence type="ECO:0000256" key="3">
    <source>
        <dbReference type="ARBA" id="ARBA00022679"/>
    </source>
</evidence>
<evidence type="ECO:0000259" key="10">
    <source>
        <dbReference type="Pfam" id="PF00108"/>
    </source>
</evidence>
<dbReference type="InterPro" id="IPR020616">
    <property type="entry name" value="Thiolase_N"/>
</dbReference>
<accession>A0A7H9HX78</accession>
<dbReference type="InterPro" id="IPR002155">
    <property type="entry name" value="Thiolase"/>
</dbReference>
<dbReference type="InterPro" id="IPR020615">
    <property type="entry name" value="Thiolase_acyl_enz_int_AS"/>
</dbReference>
<gene>
    <name evidence="12" type="ORF">HG537_0G01570</name>
</gene>
<feature type="domain" description="Thiolase N-terminal" evidence="10">
    <location>
        <begin position="5"/>
        <end position="266"/>
    </location>
</feature>
<dbReference type="PROSITE" id="PS00099">
    <property type="entry name" value="THIOLASE_3"/>
    <property type="match status" value="1"/>
</dbReference>
<dbReference type="Pfam" id="PF00108">
    <property type="entry name" value="Thiolase_N"/>
    <property type="match status" value="1"/>
</dbReference>
<dbReference type="InterPro" id="IPR016039">
    <property type="entry name" value="Thiolase-like"/>
</dbReference>
<dbReference type="InterPro" id="IPR020610">
    <property type="entry name" value="Thiolase_AS"/>
</dbReference>
<dbReference type="NCBIfam" id="TIGR01930">
    <property type="entry name" value="AcCoA-C-Actrans"/>
    <property type="match status" value="1"/>
</dbReference>
<dbReference type="GO" id="GO:0006635">
    <property type="term" value="P:fatty acid beta-oxidation"/>
    <property type="evidence" value="ECO:0007669"/>
    <property type="project" value="TreeGrafter"/>
</dbReference>
<dbReference type="AlphaFoldDB" id="A0A7H9HX78"/>
<dbReference type="Gene3D" id="3.40.47.10">
    <property type="match status" value="1"/>
</dbReference>
<proteinExistence type="inferred from homology"/>
<dbReference type="Pfam" id="PF02803">
    <property type="entry name" value="Thiolase_C"/>
    <property type="match status" value="1"/>
</dbReference>
<feature type="active site" description="Acyl-thioester intermediate" evidence="8">
    <location>
        <position position="91"/>
    </location>
</feature>
<dbReference type="GO" id="GO:0005739">
    <property type="term" value="C:mitochondrion"/>
    <property type="evidence" value="ECO:0007669"/>
    <property type="project" value="TreeGrafter"/>
</dbReference>
<dbReference type="Proteomes" id="UP000510647">
    <property type="component" value="Chromosome 7"/>
</dbReference>
<evidence type="ECO:0000256" key="4">
    <source>
        <dbReference type="ARBA" id="ARBA00023315"/>
    </source>
</evidence>
<evidence type="ECO:0000256" key="8">
    <source>
        <dbReference type="PIRSR" id="PIRSR000429-1"/>
    </source>
</evidence>
<dbReference type="SUPFAM" id="SSF53901">
    <property type="entry name" value="Thiolase-like"/>
    <property type="match status" value="2"/>
</dbReference>
<dbReference type="FunFam" id="3.40.47.10:FF:000007">
    <property type="entry name" value="acetyl-CoA acetyltransferase, mitochondrial"/>
    <property type="match status" value="1"/>
</dbReference>
<feature type="domain" description="Thiolase C-terminal" evidence="11">
    <location>
        <begin position="274"/>
        <end position="397"/>
    </location>
</feature>
<evidence type="ECO:0000256" key="1">
    <source>
        <dbReference type="ARBA" id="ARBA00010982"/>
    </source>
</evidence>
<feature type="active site" description="Proton acceptor" evidence="8">
    <location>
        <position position="384"/>
    </location>
</feature>
<sequence>MSGNVYIVSAARTPIGSFQGSLSSKSAVELGAAAVKGALAKVPQLNPASDFDEIIFGNVLSANLGQAPARQVALAAGLDNHIVATTVNKVCASALKSIILGAQSIKCGSAEVVVAGGCESMTNTPYYMPAARSGARFGETKLVDGVQRDGLNDAYDNLAMGVHAEKCARDWECSREEQDNFAIASYQKAQKAQKEGKFDEEMVPVVIKGFRGKPDTTVNKDEEPDKLNVEKLRSAKPVFQRENGTVTAPNASPINDGGAAVILVSENKLKELGLKPLAVIRGWGEAAHQPADFTWAPSLAVPKALKHAGIADINDIDFFEFNEAFAVVGLANAKILKIDQSKINVYGGAVALGHPLGCSGARIVVTLLSVLKQEGGKIGVAAICNGGGGASSIVIERV</sequence>
<evidence type="ECO:0000313" key="12">
    <source>
        <dbReference type="EMBL" id="QLQ81903.1"/>
    </source>
</evidence>
<dbReference type="PROSITE" id="PS00098">
    <property type="entry name" value="THIOLASE_1"/>
    <property type="match status" value="1"/>
</dbReference>
<evidence type="ECO:0000256" key="2">
    <source>
        <dbReference type="ARBA" id="ARBA00012705"/>
    </source>
</evidence>
<dbReference type="InterPro" id="IPR020617">
    <property type="entry name" value="Thiolase_C"/>
</dbReference>
<dbReference type="EC" id="2.3.1.9" evidence="2"/>
<dbReference type="PANTHER" id="PTHR18919">
    <property type="entry name" value="ACETYL-COA C-ACYLTRANSFERASE"/>
    <property type="match status" value="1"/>
</dbReference>
<organism evidence="12 13">
    <name type="scientific">Torulaspora globosa</name>
    <dbReference type="NCBI Taxonomy" id="48254"/>
    <lineage>
        <taxon>Eukaryota</taxon>
        <taxon>Fungi</taxon>
        <taxon>Dikarya</taxon>
        <taxon>Ascomycota</taxon>
        <taxon>Saccharomycotina</taxon>
        <taxon>Saccharomycetes</taxon>
        <taxon>Saccharomycetales</taxon>
        <taxon>Saccharomycetaceae</taxon>
        <taxon>Torulaspora</taxon>
    </lineage>
</organism>
<evidence type="ECO:0000256" key="5">
    <source>
        <dbReference type="ARBA" id="ARBA00037924"/>
    </source>
</evidence>
<name>A0A7H9HX78_9SACH</name>
<dbReference type="PANTHER" id="PTHR18919:SF165">
    <property type="entry name" value="ACETYL-COA ACETYLTRANSFERASE"/>
    <property type="match status" value="1"/>
</dbReference>
<comment type="pathway">
    <text evidence="5">Metabolic intermediate biosynthesis; (R)-mevalonate biosynthesis; (R)-mevalonate from acetyl-CoA: step 1/3.</text>
</comment>
<evidence type="ECO:0000256" key="7">
    <source>
        <dbReference type="ARBA" id="ARBA00084041"/>
    </source>
</evidence>
<evidence type="ECO:0000256" key="6">
    <source>
        <dbReference type="ARBA" id="ARBA00044137"/>
    </source>
</evidence>
<comment type="similarity">
    <text evidence="1 9">Belongs to the thiolase-like superfamily. Thiolase family.</text>
</comment>
<dbReference type="PIRSF" id="PIRSF000429">
    <property type="entry name" value="Ac-CoA_Ac_transf"/>
    <property type="match status" value="1"/>
</dbReference>
<protein>
    <recommendedName>
        <fullName evidence="6">Acetyl-CoA acetyltransferase</fullName>
        <ecNumber evidence="2">2.3.1.9</ecNumber>
    </recommendedName>
    <alternativeName>
        <fullName evidence="7">Ergosterol biosynthesis protein 10</fullName>
    </alternativeName>
</protein>
<dbReference type="EMBL" id="CP059273">
    <property type="protein sequence ID" value="QLQ81903.1"/>
    <property type="molecule type" value="Genomic_DNA"/>
</dbReference>
<evidence type="ECO:0000256" key="9">
    <source>
        <dbReference type="RuleBase" id="RU003557"/>
    </source>
</evidence>
<dbReference type="PROSITE" id="PS00737">
    <property type="entry name" value="THIOLASE_2"/>
    <property type="match status" value="1"/>
</dbReference>
<dbReference type="OrthoDB" id="5404651at2759"/>
<reference evidence="12 13" key="1">
    <citation type="submission" date="2020-06" db="EMBL/GenBank/DDBJ databases">
        <title>The yeast mating-type switching endonuclease HO is a domesticated member of an unorthodox homing genetic element family.</title>
        <authorList>
            <person name="Coughlan A.Y."/>
            <person name="Lombardi L."/>
            <person name="Braun-Galleani S."/>
            <person name="Martos A.R."/>
            <person name="Galeote V."/>
            <person name="Bigey F."/>
            <person name="Dequin S."/>
            <person name="Byrne K.P."/>
            <person name="Wolfe K.H."/>
        </authorList>
    </citation>
    <scope>NUCLEOTIDE SEQUENCE [LARGE SCALE GENOMIC DNA]</scope>
    <source>
        <strain evidence="12 13">CBS2947</strain>
    </source>
</reference>